<dbReference type="Proteomes" id="UP000320747">
    <property type="component" value="Unassembled WGS sequence"/>
</dbReference>
<keyword evidence="4" id="KW-1185">Reference proteome</keyword>
<organism evidence="3 4">
    <name type="scientific">Corynebacterium godavarianum</name>
    <dbReference type="NCBI Taxonomy" id="2054421"/>
    <lineage>
        <taxon>Bacteria</taxon>
        <taxon>Bacillati</taxon>
        <taxon>Actinomycetota</taxon>
        <taxon>Actinomycetes</taxon>
        <taxon>Mycobacteriales</taxon>
        <taxon>Corynebacteriaceae</taxon>
        <taxon>Corynebacterium</taxon>
    </lineage>
</organism>
<evidence type="ECO:0008006" key="5">
    <source>
        <dbReference type="Google" id="ProtNLM"/>
    </source>
</evidence>
<feature type="transmembrane region" description="Helical" evidence="2">
    <location>
        <begin position="124"/>
        <end position="142"/>
    </location>
</feature>
<feature type="transmembrane region" description="Helical" evidence="2">
    <location>
        <begin position="86"/>
        <end position="112"/>
    </location>
</feature>
<protein>
    <recommendedName>
        <fullName evidence="5">DUF2975 domain-containing protein</fullName>
    </recommendedName>
</protein>
<evidence type="ECO:0000313" key="3">
    <source>
        <dbReference type="EMBL" id="TSJ74778.1"/>
    </source>
</evidence>
<feature type="region of interest" description="Disordered" evidence="1">
    <location>
        <begin position="179"/>
        <end position="204"/>
    </location>
</feature>
<keyword evidence="2" id="KW-0472">Membrane</keyword>
<evidence type="ECO:0000313" key="4">
    <source>
        <dbReference type="Proteomes" id="UP000320747"/>
    </source>
</evidence>
<keyword evidence="2" id="KW-0812">Transmembrane</keyword>
<evidence type="ECO:0000256" key="2">
    <source>
        <dbReference type="SAM" id="Phobius"/>
    </source>
</evidence>
<reference evidence="3 4" key="1">
    <citation type="submission" date="2019-07" db="EMBL/GenBank/DDBJ databases">
        <title>Draft genome of Corynebacterium godavarianum and other related strains.</title>
        <authorList>
            <person name="Bernier A.-M."/>
            <person name="Bernard K."/>
        </authorList>
    </citation>
    <scope>NUCLEOTIDE SEQUENCE [LARGE SCALE GENOMIC DNA]</scope>
    <source>
        <strain evidence="3 4">LMG 29598</strain>
    </source>
</reference>
<feature type="transmembrane region" description="Helical" evidence="2">
    <location>
        <begin position="34"/>
        <end position="59"/>
    </location>
</feature>
<comment type="caution">
    <text evidence="3">The sequence shown here is derived from an EMBL/GenBank/DDBJ whole genome shotgun (WGS) entry which is preliminary data.</text>
</comment>
<feature type="compositionally biased region" description="Low complexity" evidence="1">
    <location>
        <begin position="186"/>
        <end position="195"/>
    </location>
</feature>
<feature type="region of interest" description="Disordered" evidence="1">
    <location>
        <begin position="1"/>
        <end position="26"/>
    </location>
</feature>
<name>A0ABY3E584_9CORY</name>
<dbReference type="RefSeq" id="WP_133064814.1">
    <property type="nucleotide sequence ID" value="NZ_JAADJX010000001.1"/>
</dbReference>
<keyword evidence="2" id="KW-1133">Transmembrane helix</keyword>
<gene>
    <name evidence="3" type="ORF">FPH17_04765</name>
</gene>
<accession>A0ABY3E584</accession>
<evidence type="ECO:0000256" key="1">
    <source>
        <dbReference type="SAM" id="MobiDB-lite"/>
    </source>
</evidence>
<proteinExistence type="predicted"/>
<dbReference type="EMBL" id="VMHH01000003">
    <property type="protein sequence ID" value="TSJ74778.1"/>
    <property type="molecule type" value="Genomic_DNA"/>
</dbReference>
<feature type="transmembrane region" description="Helical" evidence="2">
    <location>
        <begin position="154"/>
        <end position="175"/>
    </location>
</feature>
<sequence>MVSLPPTPQRAPEQRPMPGGGASSSTSMPEAVRLMLACWAVMIGGELIHQILTVVMTVLDPAPLRESAKEAAKGQDLSDAMLNLGIYGSVVLMALIQLLILAGFAVALRMVANRGKRAAAARRLLQIFATFFALRMVTLYMMSPGSTAVPIALYGADGVVQIILGVAGAMGLFYASQKDSGDWVEPPAHQSPQQPQHDDPAGKQ</sequence>